<reference evidence="1 2" key="1">
    <citation type="submission" date="2018-11" db="EMBL/GenBank/DDBJ databases">
        <authorList>
            <consortium name="Pathogen Informatics"/>
        </authorList>
    </citation>
    <scope>NUCLEOTIDE SEQUENCE [LARGE SCALE GENOMIC DNA]</scope>
    <source>
        <strain>Denwood</strain>
        <strain evidence="2">Zambia</strain>
    </source>
</reference>
<name>A0A3P8D4P4_9TREM</name>
<dbReference type="EMBL" id="UZAL01006233">
    <property type="protein sequence ID" value="VDO95448.1"/>
    <property type="molecule type" value="Genomic_DNA"/>
</dbReference>
<keyword evidence="2" id="KW-1185">Reference proteome</keyword>
<organism evidence="1 2">
    <name type="scientific">Schistosoma mattheei</name>
    <dbReference type="NCBI Taxonomy" id="31246"/>
    <lineage>
        <taxon>Eukaryota</taxon>
        <taxon>Metazoa</taxon>
        <taxon>Spiralia</taxon>
        <taxon>Lophotrochozoa</taxon>
        <taxon>Platyhelminthes</taxon>
        <taxon>Trematoda</taxon>
        <taxon>Digenea</taxon>
        <taxon>Strigeidida</taxon>
        <taxon>Schistosomatoidea</taxon>
        <taxon>Schistosomatidae</taxon>
        <taxon>Schistosoma</taxon>
    </lineage>
</organism>
<accession>A0A3P8D4P4</accession>
<gene>
    <name evidence="1" type="ORF">SMTD_LOCUS3440</name>
</gene>
<dbReference type="AlphaFoldDB" id="A0A3P8D4P4"/>
<evidence type="ECO:0000313" key="1">
    <source>
        <dbReference type="EMBL" id="VDO95448.1"/>
    </source>
</evidence>
<proteinExistence type="predicted"/>
<sequence length="67" mass="7632">MCNFDVDDLNPIAIAKCLCLFLRTTDGQLNKTNSSNSNDNTTFYNNTIFRYDDNDKRCGLEDKQSGE</sequence>
<dbReference type="Proteomes" id="UP000269396">
    <property type="component" value="Unassembled WGS sequence"/>
</dbReference>
<protein>
    <submittedName>
        <fullName evidence="1">Uncharacterized protein</fullName>
    </submittedName>
</protein>
<evidence type="ECO:0000313" key="2">
    <source>
        <dbReference type="Proteomes" id="UP000269396"/>
    </source>
</evidence>